<reference evidence="2" key="2">
    <citation type="submission" date="2025-08" db="UniProtKB">
        <authorList>
            <consortium name="RefSeq"/>
        </authorList>
    </citation>
    <scope>IDENTIFICATION</scope>
    <source>
        <tissue evidence="2">Leaf</tissue>
    </source>
</reference>
<sequence length="564" mass="65273">MEDDDQPPTFEELLLLEELLESGQLSDDDLLDVDIPTMDFLSMEQQMNQFRDDEASQAEVWYLSDDDNNVDYEAMHNVYDEHIHSDIISSYFQNMQPSETSNTNRNHGKKTFELSDNQRAVMVAKLMLLANKDMTLPWGVAKKLANEYGVDKSTVHRIWGRAKDQMQQDVIDVRRQKKGRVGRKAREFTEEVIKNVPKRHRTTLRSFAIALQTSPSTIYRLLKKGILRPHTNSIKPSVTAAHKTQRIQWILSKIIPRTVHSGPKFSSLYNVIHIDEKWFYMSRKTQRYYLLAGEEEPYRATQNSNYLVKVMFLCGIARPIIGYNGEVLFDGKLGIFPFTEEVPAKRSSKNRERGTIEIKAITSVTKEVIRRKIIDELLPAIRSKWPWFASKDILIQQDNARPHINRNDAEFLDAATQEGFNIQLICQPPQSPDLNVLDLGFFRAIQSLQHQKFPRDVEALVKAVKEAYEAYDPKLINYTWLQLQYVMLEILGVKGGNNYKSPHKGKAKMDNLGLLPDTVEVPDDLLTSIRQYMQEGQININEFRQRVNEMGVRVEDPYQNGRHQ</sequence>
<dbReference type="GeneID" id="110800636"/>
<dbReference type="InterPro" id="IPR036397">
    <property type="entry name" value="RNaseH_sf"/>
</dbReference>
<gene>
    <name evidence="2" type="primary">LOC110800636</name>
</gene>
<name>A0A9R0K7R7_SPIOL</name>
<dbReference type="PANTHER" id="PTHR47169">
    <property type="entry name" value="OS01G0541250 PROTEIN"/>
    <property type="match status" value="1"/>
</dbReference>
<keyword evidence="1" id="KW-1185">Reference proteome</keyword>
<dbReference type="PANTHER" id="PTHR47169:SF2">
    <property type="entry name" value="OS01G0541250 PROTEIN"/>
    <property type="match status" value="1"/>
</dbReference>
<protein>
    <recommendedName>
        <fullName evidence="3">Transposase</fullName>
    </recommendedName>
</protein>
<dbReference type="GO" id="GO:0003676">
    <property type="term" value="F:nucleic acid binding"/>
    <property type="evidence" value="ECO:0007669"/>
    <property type="project" value="InterPro"/>
</dbReference>
<evidence type="ECO:0000313" key="1">
    <source>
        <dbReference type="Proteomes" id="UP000813463"/>
    </source>
</evidence>
<dbReference type="Proteomes" id="UP000813463">
    <property type="component" value="Chromosome 5"/>
</dbReference>
<dbReference type="Gene3D" id="3.30.420.10">
    <property type="entry name" value="Ribonuclease H-like superfamily/Ribonuclease H"/>
    <property type="match status" value="1"/>
</dbReference>
<evidence type="ECO:0008006" key="3">
    <source>
        <dbReference type="Google" id="ProtNLM"/>
    </source>
</evidence>
<dbReference type="AlphaFoldDB" id="A0A9R0K7R7"/>
<evidence type="ECO:0000313" key="2">
    <source>
        <dbReference type="RefSeq" id="XP_021861639.2"/>
    </source>
</evidence>
<proteinExistence type="predicted"/>
<dbReference type="RefSeq" id="XP_021861639.2">
    <property type="nucleotide sequence ID" value="XM_022005947.2"/>
</dbReference>
<dbReference type="KEGG" id="soe:110800636"/>
<reference evidence="1" key="1">
    <citation type="journal article" date="2021" name="Nat. Commun.">
        <title>Genomic analyses provide insights into spinach domestication and the genetic basis of agronomic traits.</title>
        <authorList>
            <person name="Cai X."/>
            <person name="Sun X."/>
            <person name="Xu C."/>
            <person name="Sun H."/>
            <person name="Wang X."/>
            <person name="Ge C."/>
            <person name="Zhang Z."/>
            <person name="Wang Q."/>
            <person name="Fei Z."/>
            <person name="Jiao C."/>
            <person name="Wang Q."/>
        </authorList>
    </citation>
    <scope>NUCLEOTIDE SEQUENCE [LARGE SCALE GENOMIC DNA]</scope>
    <source>
        <strain evidence="1">cv. Varoflay</strain>
    </source>
</reference>
<accession>A0A9R0K7R7</accession>
<organism evidence="1 2">
    <name type="scientific">Spinacia oleracea</name>
    <name type="common">Spinach</name>
    <dbReference type="NCBI Taxonomy" id="3562"/>
    <lineage>
        <taxon>Eukaryota</taxon>
        <taxon>Viridiplantae</taxon>
        <taxon>Streptophyta</taxon>
        <taxon>Embryophyta</taxon>
        <taxon>Tracheophyta</taxon>
        <taxon>Spermatophyta</taxon>
        <taxon>Magnoliopsida</taxon>
        <taxon>eudicotyledons</taxon>
        <taxon>Gunneridae</taxon>
        <taxon>Pentapetalae</taxon>
        <taxon>Caryophyllales</taxon>
        <taxon>Chenopodiaceae</taxon>
        <taxon>Chenopodioideae</taxon>
        <taxon>Anserineae</taxon>
        <taxon>Spinacia</taxon>
    </lineage>
</organism>